<dbReference type="KEGG" id="osn:115217014"/>
<dbReference type="UniPathway" id="UPA00075">
    <property type="reaction ID" value="UER00335"/>
</dbReference>
<comment type="function">
    <text evidence="9">Plays an important role in the de novo pathway and in the salvage pathway of purine nucleotide biosynthesis. Catalyzes the first commited step in the biosynthesis of AMP from IMP.</text>
</comment>
<dbReference type="GO" id="GO:0046040">
    <property type="term" value="P:IMP metabolic process"/>
    <property type="evidence" value="ECO:0007669"/>
    <property type="project" value="TreeGrafter"/>
</dbReference>
<dbReference type="NCBIfam" id="NF002223">
    <property type="entry name" value="PRK01117.1"/>
    <property type="match status" value="1"/>
</dbReference>
<dbReference type="PANTHER" id="PTHR11846">
    <property type="entry name" value="ADENYLOSUCCINATE SYNTHETASE"/>
    <property type="match status" value="1"/>
</dbReference>
<keyword evidence="11" id="KW-1185">Reference proteome</keyword>
<feature type="binding site" evidence="9">
    <location>
        <position position="63"/>
    </location>
    <ligand>
        <name>Mg(2+)</name>
        <dbReference type="ChEBI" id="CHEBI:18420"/>
    </ligand>
</feature>
<dbReference type="SMART" id="SM00788">
    <property type="entry name" value="Adenylsucc_synt"/>
    <property type="match status" value="1"/>
</dbReference>
<feature type="binding site" evidence="9">
    <location>
        <position position="351"/>
    </location>
    <ligand>
        <name>IMP</name>
        <dbReference type="ChEBI" id="CHEBI:58053"/>
    </ligand>
</feature>
<comment type="function">
    <text evidence="10">Plays an important role in the de novo pathway of purine nucleotide biosynthesis.</text>
</comment>
<dbReference type="Proteomes" id="UP000515154">
    <property type="component" value="Linkage group LG11"/>
</dbReference>
<dbReference type="InterPro" id="IPR027417">
    <property type="entry name" value="P-loop_NTPase"/>
</dbReference>
<gene>
    <name evidence="12" type="primary">LOC115217014</name>
</gene>
<evidence type="ECO:0000313" key="11">
    <source>
        <dbReference type="Proteomes" id="UP000515154"/>
    </source>
</evidence>
<name>A0A6P7SVX2_9MOLL</name>
<dbReference type="Gene3D" id="3.40.440.10">
    <property type="entry name" value="Adenylosuccinate Synthetase, subunit A, domain 1"/>
    <property type="match status" value="1"/>
</dbReference>
<dbReference type="PROSITE" id="PS00513">
    <property type="entry name" value="ADENYLOSUCCIN_SYN_2"/>
    <property type="match status" value="1"/>
</dbReference>
<dbReference type="SUPFAM" id="SSF52540">
    <property type="entry name" value="P-loop containing nucleoside triphosphate hydrolases"/>
    <property type="match status" value="1"/>
</dbReference>
<evidence type="ECO:0000256" key="10">
    <source>
        <dbReference type="RuleBase" id="RU000520"/>
    </source>
</evidence>
<dbReference type="AlphaFoldDB" id="A0A6P7SVX2"/>
<feature type="binding site" evidence="9">
    <location>
        <position position="353"/>
    </location>
    <ligand>
        <name>GTP</name>
        <dbReference type="ChEBI" id="CHEBI:37565"/>
    </ligand>
</feature>
<keyword evidence="6 9" id="KW-0460">Magnesium</keyword>
<comment type="catalytic activity">
    <reaction evidence="8 9 10">
        <text>IMP + L-aspartate + GTP = N(6)-(1,2-dicarboxyethyl)-AMP + GDP + phosphate + 2 H(+)</text>
        <dbReference type="Rhea" id="RHEA:15753"/>
        <dbReference type="ChEBI" id="CHEBI:15378"/>
        <dbReference type="ChEBI" id="CHEBI:29991"/>
        <dbReference type="ChEBI" id="CHEBI:37565"/>
        <dbReference type="ChEBI" id="CHEBI:43474"/>
        <dbReference type="ChEBI" id="CHEBI:57567"/>
        <dbReference type="ChEBI" id="CHEBI:58053"/>
        <dbReference type="ChEBI" id="CHEBI:58189"/>
        <dbReference type="EC" id="6.3.4.4"/>
    </reaction>
</comment>
<evidence type="ECO:0000256" key="7">
    <source>
        <dbReference type="ARBA" id="ARBA00023134"/>
    </source>
</evidence>
<keyword evidence="4 9" id="KW-0547">Nucleotide-binding</keyword>
<dbReference type="Gene3D" id="3.90.170.10">
    <property type="entry name" value="Adenylosuccinate Synthetase, subunit A, domain 3"/>
    <property type="match status" value="1"/>
</dbReference>
<comment type="similarity">
    <text evidence="9 10">Belongs to the adenylosuccinate synthetase family.</text>
</comment>
<dbReference type="NCBIfam" id="TIGR00184">
    <property type="entry name" value="purA"/>
    <property type="match status" value="1"/>
</dbReference>
<dbReference type="InterPro" id="IPR042111">
    <property type="entry name" value="Adenylosuccinate_synth_dom3"/>
</dbReference>
<dbReference type="GO" id="GO:0004019">
    <property type="term" value="F:adenylosuccinate synthase activity"/>
    <property type="evidence" value="ECO:0007669"/>
    <property type="project" value="UniProtKB-UniRule"/>
</dbReference>
<evidence type="ECO:0000313" key="12">
    <source>
        <dbReference type="RefSeq" id="XP_029642398.1"/>
    </source>
</evidence>
<dbReference type="Pfam" id="PF00709">
    <property type="entry name" value="Adenylsucc_synt"/>
    <property type="match status" value="1"/>
</dbReference>
<organism evidence="11 12">
    <name type="scientific">Octopus sinensis</name>
    <name type="common">East Asian common octopus</name>
    <dbReference type="NCBI Taxonomy" id="2607531"/>
    <lineage>
        <taxon>Eukaryota</taxon>
        <taxon>Metazoa</taxon>
        <taxon>Spiralia</taxon>
        <taxon>Lophotrochozoa</taxon>
        <taxon>Mollusca</taxon>
        <taxon>Cephalopoda</taxon>
        <taxon>Coleoidea</taxon>
        <taxon>Octopodiformes</taxon>
        <taxon>Octopoda</taxon>
        <taxon>Incirrata</taxon>
        <taxon>Octopodidae</taxon>
        <taxon>Octopus</taxon>
    </lineage>
</organism>
<feature type="active site" description="Proton acceptor" evidence="9">
    <location>
        <position position="63"/>
    </location>
</feature>
<feature type="binding site" evidence="9">
    <location>
        <begin position="379"/>
        <end position="381"/>
    </location>
    <ligand>
        <name>GTP</name>
        <dbReference type="ChEBI" id="CHEBI:37565"/>
    </ligand>
</feature>
<dbReference type="GO" id="GO:0005525">
    <property type="term" value="F:GTP binding"/>
    <property type="evidence" value="ECO:0007669"/>
    <property type="project" value="UniProtKB-UniRule"/>
</dbReference>
<evidence type="ECO:0000256" key="6">
    <source>
        <dbReference type="ARBA" id="ARBA00022842"/>
    </source>
</evidence>
<feature type="binding site" evidence="9">
    <location>
        <position position="272"/>
    </location>
    <ligand>
        <name>IMP</name>
        <dbReference type="ChEBI" id="CHEBI:58053"/>
    </ligand>
</feature>
<dbReference type="InterPro" id="IPR001114">
    <property type="entry name" value="Adenylosuccinate_synthetase"/>
</dbReference>
<comment type="cofactor">
    <cofactor evidence="9">
        <name>Mg(2+)</name>
        <dbReference type="ChEBI" id="CHEBI:18420"/>
    </cofactor>
    <text evidence="9">Binds 1 Mg(2+) ion per subunit.</text>
</comment>
<comment type="pathway">
    <text evidence="9 10">Purine metabolism; AMP biosynthesis via de novo pathway; AMP from IMP: step 1/2.</text>
</comment>
<feature type="binding site" evidence="9">
    <location>
        <begin position="347"/>
        <end position="353"/>
    </location>
    <ligand>
        <name>substrate</name>
    </ligand>
</feature>
<dbReference type="InterPro" id="IPR042110">
    <property type="entry name" value="Adenylosuccinate_synth_dom2"/>
</dbReference>
<dbReference type="RefSeq" id="XP_029642398.1">
    <property type="nucleotide sequence ID" value="XM_029786538.2"/>
</dbReference>
<dbReference type="GO" id="GO:0005737">
    <property type="term" value="C:cytoplasm"/>
    <property type="evidence" value="ECO:0007669"/>
    <property type="project" value="UniProtKB-SubCell"/>
</dbReference>
<keyword evidence="2 9" id="KW-0436">Ligase</keyword>
<evidence type="ECO:0000256" key="1">
    <source>
        <dbReference type="ARBA" id="ARBA00011738"/>
    </source>
</evidence>
<evidence type="ECO:0000256" key="5">
    <source>
        <dbReference type="ARBA" id="ARBA00022755"/>
    </source>
</evidence>
<dbReference type="Gene3D" id="1.10.300.10">
    <property type="entry name" value="Adenylosuccinate Synthetase, subunit A, domain 2"/>
    <property type="match status" value="1"/>
</dbReference>
<sequence>MELDRAKVNSSFNKVADTNGGTSQAAEFNGDVDCLQQQQTKTKKPKMTNDDLVTVVVGTQWGDEGKGKVVDILATSADVVCRCQGGNNAGHTVVVDDVVYDFHLLPSGIIHPTCDVIIGNGVVVNLPELFHEIEKNAAKGLTNWQNRLKISNRAHLVFDLHMKLDGVQEMKRGRNSIGTTKKGIGPTYASKATRNGLRMCDLVGDFNLFTERFKNLIDYHNTSCPELALNVEEELEKYKLLREKVKPFVVDSVLYLNNAIKNGRKILIEGAQSTMLDIDFGPYPYVTSSNCSVGGVCTGLGIPPRNIGNVYGVVKAYLTRVGAGGFPTELLDDLGDLLQKRGAEFGVTTGRRRRIGWIDMVMLRYSHMINGFSAVAITKLDILDVLKEVKIGITYKLDGKPIESIPASDEDLKRVEVEYLTLPGWLTSTENVRKFEDLPENAQKYVRKIEELLNVPVKWIGVGQARSSIIQVF</sequence>
<keyword evidence="5 9" id="KW-0658">Purine biosynthesis</keyword>
<dbReference type="FunFam" id="1.10.300.10:FF:000002">
    <property type="entry name" value="Adenylosuccinate synthetase, chloroplastic"/>
    <property type="match status" value="1"/>
</dbReference>
<feature type="binding site" evidence="9">
    <location>
        <position position="180"/>
    </location>
    <ligand>
        <name>IMP</name>
        <dbReference type="ChEBI" id="CHEBI:58053"/>
    </ligand>
</feature>
<dbReference type="EC" id="6.3.4.4" evidence="9 10"/>
<feature type="binding site" evidence="9">
    <location>
        <position position="90"/>
    </location>
    <ligand>
        <name>Mg(2+)</name>
        <dbReference type="ChEBI" id="CHEBI:18420"/>
    </ligand>
</feature>
<protein>
    <recommendedName>
        <fullName evidence="9 10">Adenylosuccinate synthetase</fullName>
        <shortName evidence="9">AMPSase</shortName>
        <shortName evidence="9">AdSS</shortName>
        <ecNumber evidence="9 10">6.3.4.4</ecNumber>
    </recommendedName>
    <alternativeName>
        <fullName evidence="9">IMP--aspartate ligase</fullName>
    </alternativeName>
</protein>
<dbReference type="GO" id="GO:0044208">
    <property type="term" value="P:'de novo' AMP biosynthetic process"/>
    <property type="evidence" value="ECO:0007669"/>
    <property type="project" value="UniProtKB-UniRule"/>
</dbReference>
<feature type="binding site" evidence="9">
    <location>
        <begin position="90"/>
        <end position="92"/>
    </location>
    <ligand>
        <name>GTP</name>
        <dbReference type="ChEBI" id="CHEBI:37565"/>
    </ligand>
</feature>
<proteinExistence type="inferred from homology"/>
<dbReference type="FunFam" id="3.90.170.10:FF:000001">
    <property type="entry name" value="Adenylosuccinate synthetase"/>
    <property type="match status" value="1"/>
</dbReference>
<reference evidence="12" key="1">
    <citation type="submission" date="2025-08" db="UniProtKB">
        <authorList>
            <consortium name="RefSeq"/>
        </authorList>
    </citation>
    <scope>IDENTIFICATION</scope>
</reference>
<dbReference type="InterPro" id="IPR018220">
    <property type="entry name" value="Adenylosuccin_syn_GTP-bd"/>
</dbReference>
<evidence type="ECO:0000256" key="8">
    <source>
        <dbReference type="ARBA" id="ARBA00050432"/>
    </source>
</evidence>
<feature type="binding site" evidence="9">
    <location>
        <begin position="62"/>
        <end position="68"/>
    </location>
    <ligand>
        <name>GTP</name>
        <dbReference type="ChEBI" id="CHEBI:37565"/>
    </ligand>
</feature>
<dbReference type="CDD" id="cd03108">
    <property type="entry name" value="AdSS"/>
    <property type="match status" value="1"/>
</dbReference>
<feature type="binding site" evidence="9">
    <location>
        <begin position="461"/>
        <end position="463"/>
    </location>
    <ligand>
        <name>GTP</name>
        <dbReference type="ChEBI" id="CHEBI:37565"/>
    </ligand>
</feature>
<feature type="binding site" evidence="9">
    <location>
        <position position="287"/>
    </location>
    <ligand>
        <name>IMP</name>
        <dbReference type="ChEBI" id="CHEBI:58053"/>
    </ligand>
</feature>
<evidence type="ECO:0000256" key="4">
    <source>
        <dbReference type="ARBA" id="ARBA00022741"/>
    </source>
</evidence>
<dbReference type="GO" id="GO:0000287">
    <property type="term" value="F:magnesium ion binding"/>
    <property type="evidence" value="ECO:0007669"/>
    <property type="project" value="UniProtKB-UniRule"/>
</dbReference>
<evidence type="ECO:0000256" key="3">
    <source>
        <dbReference type="ARBA" id="ARBA00022723"/>
    </source>
</evidence>
<keyword evidence="7 9" id="KW-0342">GTP-binding</keyword>
<feature type="binding site" evidence="9">
    <location>
        <position position="194"/>
    </location>
    <ligand>
        <name>IMP</name>
        <dbReference type="ChEBI" id="CHEBI:58053"/>
        <note>ligand shared between dimeric partners</note>
    </ligand>
</feature>
<dbReference type="InterPro" id="IPR042109">
    <property type="entry name" value="Adenylosuccinate_synth_dom1"/>
</dbReference>
<dbReference type="PROSITE" id="PS01266">
    <property type="entry name" value="ADENYLOSUCCIN_SYN_1"/>
    <property type="match status" value="1"/>
</dbReference>
<feature type="binding site" evidence="9">
    <location>
        <begin position="63"/>
        <end position="66"/>
    </location>
    <ligand>
        <name>IMP</name>
        <dbReference type="ChEBI" id="CHEBI:58053"/>
    </ligand>
</feature>
<keyword evidence="3 9" id="KW-0479">Metal-binding</keyword>
<feature type="binding site" evidence="9">
    <location>
        <begin position="88"/>
        <end position="91"/>
    </location>
    <ligand>
        <name>IMP</name>
        <dbReference type="ChEBI" id="CHEBI:58053"/>
    </ligand>
</feature>
<accession>A0A6P7SVX2</accession>
<dbReference type="InterPro" id="IPR033128">
    <property type="entry name" value="Adenylosuccin_syn_Lys_AS"/>
</dbReference>
<comment type="subunit">
    <text evidence="1 9">Homodimer.</text>
</comment>
<evidence type="ECO:0000256" key="9">
    <source>
        <dbReference type="HAMAP-Rule" id="MF_03125"/>
    </source>
</evidence>
<evidence type="ECO:0000256" key="2">
    <source>
        <dbReference type="ARBA" id="ARBA00022598"/>
    </source>
</evidence>
<dbReference type="HAMAP" id="MF_00011">
    <property type="entry name" value="Adenylosucc_synth"/>
    <property type="match status" value="1"/>
</dbReference>
<dbReference type="PANTHER" id="PTHR11846:SF0">
    <property type="entry name" value="ADENYLOSUCCINATE SYNTHETASE"/>
    <property type="match status" value="1"/>
</dbReference>
<keyword evidence="9" id="KW-0963">Cytoplasm</keyword>
<feature type="active site" description="Proton donor" evidence="9">
    <location>
        <position position="91"/>
    </location>
</feature>
<comment type="subcellular location">
    <subcellularLocation>
        <location evidence="9">Cytoplasm</location>
    </subcellularLocation>
</comment>